<dbReference type="InterPro" id="IPR050492">
    <property type="entry name" value="Bact_metal-bind_prot9"/>
</dbReference>
<keyword evidence="3" id="KW-0732">Signal</keyword>
<evidence type="ECO:0000313" key="6">
    <source>
        <dbReference type="Proteomes" id="UP000033066"/>
    </source>
</evidence>
<dbReference type="STRING" id="1434107.MSBR3_3459"/>
<feature type="region of interest" description="Disordered" evidence="4">
    <location>
        <begin position="149"/>
        <end position="181"/>
    </location>
</feature>
<dbReference type="PANTHER" id="PTHR42953:SF3">
    <property type="entry name" value="HIGH-AFFINITY ZINC UPTAKE SYSTEM PROTEIN ZNUA"/>
    <property type="match status" value="1"/>
</dbReference>
<feature type="compositionally biased region" description="Basic and acidic residues" evidence="4">
    <location>
        <begin position="149"/>
        <end position="164"/>
    </location>
</feature>
<organism evidence="5 6">
    <name type="scientific">Methanosarcina barkeri 3</name>
    <dbReference type="NCBI Taxonomy" id="1434107"/>
    <lineage>
        <taxon>Archaea</taxon>
        <taxon>Methanobacteriati</taxon>
        <taxon>Methanobacteriota</taxon>
        <taxon>Stenosarchaea group</taxon>
        <taxon>Methanomicrobia</taxon>
        <taxon>Methanosarcinales</taxon>
        <taxon>Methanosarcinaceae</taxon>
        <taxon>Methanosarcina</taxon>
    </lineage>
</organism>
<comment type="similarity">
    <text evidence="1">Belongs to the bacterial solute-binding protein 9 family.</text>
</comment>
<dbReference type="GO" id="GO:0030001">
    <property type="term" value="P:metal ion transport"/>
    <property type="evidence" value="ECO:0007669"/>
    <property type="project" value="InterPro"/>
</dbReference>
<dbReference type="InterPro" id="IPR006127">
    <property type="entry name" value="ZnuA-like"/>
</dbReference>
<evidence type="ECO:0000256" key="4">
    <source>
        <dbReference type="SAM" id="MobiDB-lite"/>
    </source>
</evidence>
<evidence type="ECO:0000256" key="2">
    <source>
        <dbReference type="ARBA" id="ARBA00022448"/>
    </source>
</evidence>
<dbReference type="CDD" id="cd01018">
    <property type="entry name" value="ZntC"/>
    <property type="match status" value="1"/>
</dbReference>
<name>A0A0E3SQ35_METBA</name>
<proteinExistence type="inferred from homology"/>
<sequence length="337" mass="37219">MKKWDFNMSLKILPLLVLLTVGLSLFASGCTGQDDSQTNENESTVQDVEVSGSNESVIVAVSIVPQAEFVEKVGGDKVKTVVIIPPGADPHTYEPSPKEMGEVSKASMYVTVGVDMPFEEVWINRFKSINTGTLIVNSSNGIELRKLAAHDHHEEEGAEEHSEEHAEELEAGSEETELDPHIWTSPANAKIMVENIYEGLAKTDPDNKTYYAQNRDAYLKELDALDARIREKLEGKKERNFMVYHPSWGYFAADYNLTMIPVEIEGKEPSAQDLAKVISLAKEKQVKVIFVQPQFSTGSAQSVAKEIGGEVVAVDPLAKDYVANMDNVSDIFARNLV</sequence>
<dbReference type="SUPFAM" id="SSF53807">
    <property type="entry name" value="Helical backbone' metal receptor"/>
    <property type="match status" value="1"/>
</dbReference>
<dbReference type="PROSITE" id="PS51257">
    <property type="entry name" value="PROKAR_LIPOPROTEIN"/>
    <property type="match status" value="1"/>
</dbReference>
<dbReference type="Proteomes" id="UP000033066">
    <property type="component" value="Chromosome"/>
</dbReference>
<accession>A0A0E3SQ35</accession>
<evidence type="ECO:0000313" key="5">
    <source>
        <dbReference type="EMBL" id="AKB84037.1"/>
    </source>
</evidence>
<evidence type="ECO:0000256" key="1">
    <source>
        <dbReference type="ARBA" id="ARBA00011028"/>
    </source>
</evidence>
<dbReference type="KEGG" id="mbak:MSBR3_3459"/>
<dbReference type="EMBL" id="CP009517">
    <property type="protein sequence ID" value="AKB84037.1"/>
    <property type="molecule type" value="Genomic_DNA"/>
</dbReference>
<dbReference type="PATRIC" id="fig|1434107.4.peg.4338"/>
<dbReference type="HOGENOM" id="CLU_016838_1_0_2"/>
<dbReference type="GO" id="GO:0046872">
    <property type="term" value="F:metal ion binding"/>
    <property type="evidence" value="ECO:0007669"/>
    <property type="project" value="InterPro"/>
</dbReference>
<evidence type="ECO:0000256" key="3">
    <source>
        <dbReference type="ARBA" id="ARBA00022729"/>
    </source>
</evidence>
<protein>
    <submittedName>
        <fullName evidence="5">Zinc ABC transporter, periplasmic-binding protein ZnuA</fullName>
    </submittedName>
</protein>
<dbReference type="Pfam" id="PF01297">
    <property type="entry name" value="ZnuA"/>
    <property type="match status" value="1"/>
</dbReference>
<feature type="compositionally biased region" description="Acidic residues" evidence="4">
    <location>
        <begin position="165"/>
        <end position="177"/>
    </location>
</feature>
<dbReference type="Gene3D" id="3.40.50.1980">
    <property type="entry name" value="Nitrogenase molybdenum iron protein domain"/>
    <property type="match status" value="2"/>
</dbReference>
<dbReference type="AlphaFoldDB" id="A0A0E3SQ35"/>
<reference evidence="5" key="1">
    <citation type="submission" date="2014-07" db="EMBL/GenBank/DDBJ databases">
        <title>Methanogenic archaea and the global carbon cycle.</title>
        <authorList>
            <person name="Henriksen J.R."/>
            <person name="Luke J."/>
            <person name="Reinhart S."/>
            <person name="Benedict M.N."/>
            <person name="Youngblut N.D."/>
            <person name="Metcalf M.E."/>
            <person name="Whitaker R.J."/>
            <person name="Metcalf W.W."/>
        </authorList>
    </citation>
    <scope>NUCLEOTIDE SEQUENCE [LARGE SCALE GENOMIC DNA]</scope>
    <source>
        <strain evidence="5">3</strain>
    </source>
</reference>
<dbReference type="PANTHER" id="PTHR42953">
    <property type="entry name" value="HIGH-AFFINITY ZINC UPTAKE SYSTEM PROTEIN ZNUA-RELATED"/>
    <property type="match status" value="1"/>
</dbReference>
<gene>
    <name evidence="5" type="ORF">MSBR3_3459</name>
</gene>
<keyword evidence="6" id="KW-1185">Reference proteome</keyword>
<keyword evidence="2" id="KW-0813">Transport</keyword>